<sequence>MQNPRPITQRGGLTAQLGAMVDDEFDENGSLFERLCHNYVDGVLDEIGMRQLVRELMSDADLRHEFQMQLFMHEALKRLEFRAEET</sequence>
<keyword evidence="2" id="KW-1185">Reference proteome</keyword>
<organism evidence="1 2">
    <name type="scientific">Aeoliella straminimaris</name>
    <dbReference type="NCBI Taxonomy" id="2954799"/>
    <lineage>
        <taxon>Bacteria</taxon>
        <taxon>Pseudomonadati</taxon>
        <taxon>Planctomycetota</taxon>
        <taxon>Planctomycetia</taxon>
        <taxon>Pirellulales</taxon>
        <taxon>Lacipirellulaceae</taxon>
        <taxon>Aeoliella</taxon>
    </lineage>
</organism>
<comment type="caution">
    <text evidence="1">The sequence shown here is derived from an EMBL/GenBank/DDBJ whole genome shotgun (WGS) entry which is preliminary data.</text>
</comment>
<dbReference type="AlphaFoldDB" id="A0A9X2FCZ8"/>
<dbReference type="EMBL" id="JAMXLR010000077">
    <property type="protein sequence ID" value="MCO6046680.1"/>
    <property type="molecule type" value="Genomic_DNA"/>
</dbReference>
<gene>
    <name evidence="1" type="ORF">NG895_22520</name>
</gene>
<accession>A0A9X2FCZ8</accession>
<dbReference type="RefSeq" id="WP_252854795.1">
    <property type="nucleotide sequence ID" value="NZ_JAMXLR010000077.1"/>
</dbReference>
<dbReference type="Proteomes" id="UP001155241">
    <property type="component" value="Unassembled WGS sequence"/>
</dbReference>
<proteinExistence type="predicted"/>
<reference evidence="1" key="1">
    <citation type="submission" date="2022-06" db="EMBL/GenBank/DDBJ databases">
        <title>Aeoliella straminimaris, a novel planctomycete from sediments.</title>
        <authorList>
            <person name="Vitorino I.R."/>
            <person name="Lage O.M."/>
        </authorList>
    </citation>
    <scope>NUCLEOTIDE SEQUENCE</scope>
    <source>
        <strain evidence="1">ICT_H6.2</strain>
    </source>
</reference>
<evidence type="ECO:0000313" key="1">
    <source>
        <dbReference type="EMBL" id="MCO6046680.1"/>
    </source>
</evidence>
<protein>
    <submittedName>
        <fullName evidence="1">Uncharacterized protein</fullName>
    </submittedName>
</protein>
<name>A0A9X2FCZ8_9BACT</name>
<evidence type="ECO:0000313" key="2">
    <source>
        <dbReference type="Proteomes" id="UP001155241"/>
    </source>
</evidence>